<dbReference type="PANTHER" id="PTHR44688:SF16">
    <property type="entry name" value="DNA-BINDING TRANSCRIPTIONAL ACTIVATOR DEVR_DOSR"/>
    <property type="match status" value="1"/>
</dbReference>
<protein>
    <submittedName>
        <fullName evidence="5">LuxR family transcriptional regulator of csgAB operon</fullName>
    </submittedName>
</protein>
<organism evidence="5 6">
    <name type="scientific">Halomonas organivorans</name>
    <dbReference type="NCBI Taxonomy" id="257772"/>
    <lineage>
        <taxon>Bacteria</taxon>
        <taxon>Pseudomonadati</taxon>
        <taxon>Pseudomonadota</taxon>
        <taxon>Gammaproteobacteria</taxon>
        <taxon>Oceanospirillales</taxon>
        <taxon>Halomonadaceae</taxon>
        <taxon>Halomonas</taxon>
    </lineage>
</organism>
<proteinExistence type="predicted"/>
<dbReference type="SUPFAM" id="SSF46894">
    <property type="entry name" value="C-terminal effector domain of the bipartite response regulators"/>
    <property type="match status" value="1"/>
</dbReference>
<dbReference type="PRINTS" id="PR00038">
    <property type="entry name" value="HTHLUXR"/>
</dbReference>
<evidence type="ECO:0000256" key="3">
    <source>
        <dbReference type="ARBA" id="ARBA00023163"/>
    </source>
</evidence>
<dbReference type="Gene3D" id="3.40.50.2300">
    <property type="match status" value="1"/>
</dbReference>
<dbReference type="SMART" id="SM00421">
    <property type="entry name" value="HTH_LUXR"/>
    <property type="match status" value="1"/>
</dbReference>
<dbReference type="Pfam" id="PF00196">
    <property type="entry name" value="GerE"/>
    <property type="match status" value="1"/>
</dbReference>
<keyword evidence="2" id="KW-0238">DNA-binding</keyword>
<dbReference type="InterPro" id="IPR016032">
    <property type="entry name" value="Sig_transdc_resp-reg_C-effctor"/>
</dbReference>
<reference evidence="5 6" key="1">
    <citation type="submission" date="2020-08" db="EMBL/GenBank/DDBJ databases">
        <title>Genomic Encyclopedia of Type Strains, Phase III (KMG-III): the genomes of soil and plant-associated and newly described type strains.</title>
        <authorList>
            <person name="Whitman W."/>
        </authorList>
    </citation>
    <scope>NUCLEOTIDE SEQUENCE [LARGE SCALE GENOMIC DNA]</scope>
    <source>
        <strain evidence="5 6">CECT 5995</strain>
    </source>
</reference>
<sequence length="224" mass="25377">MVQDKRLILLVTESNPQSQLFADYLRQQLGCSVSITAPGTAWKPRDTNDVLVLLDVDHMADTTMQAWQSRAAERPHTSLAAFNLRDEDHGVETLSCMHLQGIFYRDDPLPLICKGLSTLLEGHLWMSRSLMGRMLEFYRQHQINAYRPACGLTQRELEIIGLLGSGASNMEIADRLFVSEHTVKSHLYNIFKKIDVHNRLQAVNWARQNLGAPPPLTTRRANGE</sequence>
<keyword evidence="6" id="KW-1185">Reference proteome</keyword>
<dbReference type="InterPro" id="IPR036388">
    <property type="entry name" value="WH-like_DNA-bd_sf"/>
</dbReference>
<evidence type="ECO:0000313" key="5">
    <source>
        <dbReference type="EMBL" id="MBB3141755.1"/>
    </source>
</evidence>
<dbReference type="PROSITE" id="PS50043">
    <property type="entry name" value="HTH_LUXR_2"/>
    <property type="match status" value="1"/>
</dbReference>
<keyword evidence="1" id="KW-0805">Transcription regulation</keyword>
<dbReference type="InterPro" id="IPR049151">
    <property type="entry name" value="CsgD-like_REC"/>
</dbReference>
<dbReference type="GO" id="GO:0006355">
    <property type="term" value="P:regulation of DNA-templated transcription"/>
    <property type="evidence" value="ECO:0007669"/>
    <property type="project" value="InterPro"/>
</dbReference>
<dbReference type="Pfam" id="PF21155">
    <property type="entry name" value="VpsT-like_REC"/>
    <property type="match status" value="1"/>
</dbReference>
<evidence type="ECO:0000259" key="4">
    <source>
        <dbReference type="PROSITE" id="PS50043"/>
    </source>
</evidence>
<dbReference type="GO" id="GO:0003677">
    <property type="term" value="F:DNA binding"/>
    <property type="evidence" value="ECO:0007669"/>
    <property type="project" value="UniProtKB-KW"/>
</dbReference>
<gene>
    <name evidence="5" type="ORF">FHR96_002636</name>
</gene>
<evidence type="ECO:0000313" key="6">
    <source>
        <dbReference type="Proteomes" id="UP000525987"/>
    </source>
</evidence>
<dbReference type="RefSeq" id="WP_183388116.1">
    <property type="nucleotide sequence ID" value="NZ_JACHXM010000012.1"/>
</dbReference>
<dbReference type="AlphaFoldDB" id="A0A7W5G637"/>
<dbReference type="FunFam" id="1.10.10.10:FF:000153">
    <property type="entry name" value="LuxR family transcriptional regulator"/>
    <property type="match status" value="1"/>
</dbReference>
<dbReference type="Proteomes" id="UP000525987">
    <property type="component" value="Unassembled WGS sequence"/>
</dbReference>
<name>A0A7W5G637_9GAMM</name>
<dbReference type="EMBL" id="JACHXM010000012">
    <property type="protein sequence ID" value="MBB3141755.1"/>
    <property type="molecule type" value="Genomic_DNA"/>
</dbReference>
<dbReference type="PROSITE" id="PS00622">
    <property type="entry name" value="HTH_LUXR_1"/>
    <property type="match status" value="1"/>
</dbReference>
<dbReference type="PANTHER" id="PTHR44688">
    <property type="entry name" value="DNA-BINDING TRANSCRIPTIONAL ACTIVATOR DEVR_DOSR"/>
    <property type="match status" value="1"/>
</dbReference>
<feature type="domain" description="HTH luxR-type" evidence="4">
    <location>
        <begin position="145"/>
        <end position="210"/>
    </location>
</feature>
<dbReference type="CDD" id="cd06170">
    <property type="entry name" value="LuxR_C_like"/>
    <property type="match status" value="1"/>
</dbReference>
<dbReference type="InterPro" id="IPR000792">
    <property type="entry name" value="Tscrpt_reg_LuxR_C"/>
</dbReference>
<evidence type="ECO:0000256" key="2">
    <source>
        <dbReference type="ARBA" id="ARBA00023125"/>
    </source>
</evidence>
<evidence type="ECO:0000256" key="1">
    <source>
        <dbReference type="ARBA" id="ARBA00023015"/>
    </source>
</evidence>
<keyword evidence="3" id="KW-0804">Transcription</keyword>
<dbReference type="Gene3D" id="1.10.10.10">
    <property type="entry name" value="Winged helix-like DNA-binding domain superfamily/Winged helix DNA-binding domain"/>
    <property type="match status" value="1"/>
</dbReference>
<comment type="caution">
    <text evidence="5">The sequence shown here is derived from an EMBL/GenBank/DDBJ whole genome shotgun (WGS) entry which is preliminary data.</text>
</comment>
<accession>A0A7W5G637</accession>